<organism evidence="1">
    <name type="scientific">Cacopsylla melanoneura</name>
    <dbReference type="NCBI Taxonomy" id="428564"/>
    <lineage>
        <taxon>Eukaryota</taxon>
        <taxon>Metazoa</taxon>
        <taxon>Ecdysozoa</taxon>
        <taxon>Arthropoda</taxon>
        <taxon>Hexapoda</taxon>
        <taxon>Insecta</taxon>
        <taxon>Pterygota</taxon>
        <taxon>Neoptera</taxon>
        <taxon>Paraneoptera</taxon>
        <taxon>Hemiptera</taxon>
        <taxon>Sternorrhyncha</taxon>
        <taxon>Psylloidea</taxon>
        <taxon>Psyllidae</taxon>
        <taxon>Psyllinae</taxon>
        <taxon>Cacopsylla</taxon>
    </lineage>
</organism>
<accession>A0A8D8W9X5</accession>
<evidence type="ECO:0000313" key="1">
    <source>
        <dbReference type="EMBL" id="CAG6650224.1"/>
    </source>
</evidence>
<proteinExistence type="predicted"/>
<name>A0A8D8W9X5_9HEMI</name>
<dbReference type="EMBL" id="HBUF01161221">
    <property type="protein sequence ID" value="CAG6650224.1"/>
    <property type="molecule type" value="Transcribed_RNA"/>
</dbReference>
<sequence length="150" mass="18481">MDSKYIEYRWEFSIRMKYSTKTDIQYIFTLISGKTFTLHSFIWYKVEKPWSFIQNSIEKRFGYKFEKFGYFQHPLPFTCRLKKGRFKITRSICNFSRSNWIPILPILCERTVPFSNYTYFVTESHTEKYFSMSIYQKKKEKKSSCNRNRY</sequence>
<dbReference type="AlphaFoldDB" id="A0A8D8W9X5"/>
<reference evidence="1" key="1">
    <citation type="submission" date="2021-05" db="EMBL/GenBank/DDBJ databases">
        <authorList>
            <person name="Alioto T."/>
            <person name="Alioto T."/>
            <person name="Gomez Garrido J."/>
        </authorList>
    </citation>
    <scope>NUCLEOTIDE SEQUENCE</scope>
</reference>
<protein>
    <submittedName>
        <fullName evidence="1">Uncharacterized protein</fullName>
    </submittedName>
</protein>